<dbReference type="SUPFAM" id="SSF46785">
    <property type="entry name" value="Winged helix' DNA-binding domain"/>
    <property type="match status" value="1"/>
</dbReference>
<comment type="similarity">
    <text evidence="11">Belongs to the IRF family.</text>
</comment>
<dbReference type="GO" id="GO:0000978">
    <property type="term" value="F:RNA polymerase II cis-regulatory region sequence-specific DNA binding"/>
    <property type="evidence" value="ECO:0007669"/>
    <property type="project" value="TreeGrafter"/>
</dbReference>
<evidence type="ECO:0000259" key="14">
    <source>
        <dbReference type="PROSITE" id="PS51507"/>
    </source>
</evidence>
<evidence type="ECO:0000313" key="16">
    <source>
        <dbReference type="Proteomes" id="UP000472277"/>
    </source>
</evidence>
<feature type="domain" description="IRF tryptophan pentad repeat" evidence="14">
    <location>
        <begin position="5"/>
        <end position="113"/>
    </location>
</feature>
<dbReference type="InterPro" id="IPR019817">
    <property type="entry name" value="Interferon_reg_fac_CS"/>
</dbReference>
<evidence type="ECO:0000256" key="5">
    <source>
        <dbReference type="ARBA" id="ARBA00022843"/>
    </source>
</evidence>
<evidence type="ECO:0000256" key="1">
    <source>
        <dbReference type="ARBA" id="ARBA00004123"/>
    </source>
</evidence>
<keyword evidence="9 11" id="KW-0804">Transcription</keyword>
<dbReference type="PROSITE" id="PS00601">
    <property type="entry name" value="IRF_1"/>
    <property type="match status" value="1"/>
</dbReference>
<evidence type="ECO:0000256" key="11">
    <source>
        <dbReference type="PIRNR" id="PIRNR038196"/>
    </source>
</evidence>
<comment type="subcellular location">
    <subcellularLocation>
        <location evidence="2">Cytoplasm</location>
    </subcellularLocation>
    <subcellularLocation>
        <location evidence="1 11">Nucleus</location>
    </subcellularLocation>
</comment>
<reference evidence="15" key="1">
    <citation type="submission" date="2025-08" db="UniProtKB">
        <authorList>
            <consortium name="Ensembl"/>
        </authorList>
    </citation>
    <scope>IDENTIFICATION</scope>
</reference>
<evidence type="ECO:0000256" key="6">
    <source>
        <dbReference type="ARBA" id="ARBA00023015"/>
    </source>
</evidence>
<dbReference type="Proteomes" id="UP000472277">
    <property type="component" value="Chromosome 19"/>
</dbReference>
<dbReference type="PANTHER" id="PTHR11949">
    <property type="entry name" value="INTERFERON REGULATORY FACTOR"/>
    <property type="match status" value="1"/>
</dbReference>
<keyword evidence="7 11" id="KW-0238">DNA-binding</keyword>
<feature type="modified residue" description="N6-acetyllysine" evidence="12">
    <location>
        <position position="75"/>
    </location>
</feature>
<dbReference type="AlphaFoldDB" id="A0A673YPM4"/>
<dbReference type="GO" id="GO:0002376">
    <property type="term" value="P:immune system process"/>
    <property type="evidence" value="ECO:0007669"/>
    <property type="project" value="TreeGrafter"/>
</dbReference>
<dbReference type="GO" id="GO:0005634">
    <property type="term" value="C:nucleus"/>
    <property type="evidence" value="ECO:0007669"/>
    <property type="project" value="UniProtKB-SubCell"/>
</dbReference>
<dbReference type="InterPro" id="IPR001346">
    <property type="entry name" value="Interferon_reg_fact_DNA-bd_dom"/>
</dbReference>
<sequence length="317" mass="36198">MPVSRMRMRPWLEDKIESNSISGLVWVDKDKKIFSIPWKHAARHGWDLNKDACLFKQWAMHTGKFIQGETTPDPKTWKANFRCAMNSLPDIKEVKDKSINRGSGAVRVYKMLNVSTKPNNKRSKAKDAKKNDKGLKIKTEEMDYSATHCLEDRNTNTHLQEDRKIQENKVDSSDNLDFITSVEIGPDSINYYSSFQVSPDHSTDYEDLNEETLIEIAQHWEQLELPGSVNSKGFLSNEEATVESYNTAESNHSPESQWSDNSGSEIQLRLYTELSPGLPMAEDLVSYTDHWPCLDLLPTLSPAYSFSDTVQKQKTSL</sequence>
<dbReference type="InterPro" id="IPR036390">
    <property type="entry name" value="WH_DNA-bd_sf"/>
</dbReference>
<evidence type="ECO:0000313" key="15">
    <source>
        <dbReference type="Ensembl" id="ENSSTUP00000036626.1"/>
    </source>
</evidence>
<dbReference type="PIRSF" id="PIRSF038196">
    <property type="entry name" value="IFN_RF1/2"/>
    <property type="match status" value="1"/>
</dbReference>
<dbReference type="GO" id="GO:0000981">
    <property type="term" value="F:DNA-binding transcription factor activity, RNA polymerase II-specific"/>
    <property type="evidence" value="ECO:0007669"/>
    <property type="project" value="TreeGrafter"/>
</dbReference>
<dbReference type="PRINTS" id="PR00267">
    <property type="entry name" value="INTFRNREGFCT"/>
</dbReference>
<gene>
    <name evidence="15" type="primary">LOC115154014</name>
</gene>
<dbReference type="InterPro" id="IPR017431">
    <property type="entry name" value="IRF1/IRF2"/>
</dbReference>
<accession>A0A673YPM4</accession>
<dbReference type="PROSITE" id="PS51507">
    <property type="entry name" value="IRF_2"/>
    <property type="match status" value="1"/>
</dbReference>
<dbReference type="Ensembl" id="ENSSTUT00000038276.1">
    <property type="protein sequence ID" value="ENSSTUP00000036626.1"/>
    <property type="gene ID" value="ENSSTUG00000015583.1"/>
</dbReference>
<keyword evidence="5" id="KW-0832">Ubl conjugation</keyword>
<proteinExistence type="inferred from homology"/>
<keyword evidence="6 11" id="KW-0805">Transcription regulation</keyword>
<keyword evidence="10 11" id="KW-0539">Nucleus</keyword>
<dbReference type="FunFam" id="1.10.10.10:FF:000065">
    <property type="entry name" value="Interferon regulatory factor"/>
    <property type="match status" value="1"/>
</dbReference>
<evidence type="ECO:0000256" key="8">
    <source>
        <dbReference type="ARBA" id="ARBA00023159"/>
    </source>
</evidence>
<evidence type="ECO:0000256" key="7">
    <source>
        <dbReference type="ARBA" id="ARBA00023125"/>
    </source>
</evidence>
<evidence type="ECO:0000256" key="3">
    <source>
        <dbReference type="ARBA" id="ARBA00022490"/>
    </source>
</evidence>
<dbReference type="PANTHER" id="PTHR11949:SF3">
    <property type="entry name" value="INTERFERON REGULATORY FACTOR 1"/>
    <property type="match status" value="1"/>
</dbReference>
<evidence type="ECO:0000256" key="9">
    <source>
        <dbReference type="ARBA" id="ARBA00023163"/>
    </source>
</evidence>
<evidence type="ECO:0000256" key="2">
    <source>
        <dbReference type="ARBA" id="ARBA00004496"/>
    </source>
</evidence>
<dbReference type="InterPro" id="IPR036388">
    <property type="entry name" value="WH-like_DNA-bd_sf"/>
</dbReference>
<keyword evidence="8 11" id="KW-0010">Activator</keyword>
<dbReference type="Pfam" id="PF00605">
    <property type="entry name" value="IRF"/>
    <property type="match status" value="1"/>
</dbReference>
<reference evidence="15" key="2">
    <citation type="submission" date="2025-09" db="UniProtKB">
        <authorList>
            <consortium name="Ensembl"/>
        </authorList>
    </citation>
    <scope>IDENTIFICATION</scope>
</reference>
<name>A0A673YPM4_SALTR</name>
<dbReference type="GO" id="GO:0005737">
    <property type="term" value="C:cytoplasm"/>
    <property type="evidence" value="ECO:0007669"/>
    <property type="project" value="UniProtKB-SubCell"/>
</dbReference>
<dbReference type="GeneTree" id="ENSGT00940000156288"/>
<evidence type="ECO:0000256" key="4">
    <source>
        <dbReference type="ARBA" id="ARBA00022499"/>
    </source>
</evidence>
<dbReference type="SMART" id="SM00348">
    <property type="entry name" value="IRF"/>
    <property type="match status" value="1"/>
</dbReference>
<protein>
    <recommendedName>
        <fullName evidence="11">Interferon regulatory factor</fullName>
    </recommendedName>
</protein>
<evidence type="ECO:0000256" key="10">
    <source>
        <dbReference type="ARBA" id="ARBA00023242"/>
    </source>
</evidence>
<dbReference type="CDD" id="cd00103">
    <property type="entry name" value="IRF"/>
    <property type="match status" value="1"/>
</dbReference>
<evidence type="ECO:0000256" key="12">
    <source>
        <dbReference type="PIRSR" id="PIRSR038196-1"/>
    </source>
</evidence>
<evidence type="ECO:0000256" key="13">
    <source>
        <dbReference type="PIRSR" id="PIRSR038196-2"/>
    </source>
</evidence>
<organism evidence="15 16">
    <name type="scientific">Salmo trutta</name>
    <name type="common">Brown trout</name>
    <dbReference type="NCBI Taxonomy" id="8032"/>
    <lineage>
        <taxon>Eukaryota</taxon>
        <taxon>Metazoa</taxon>
        <taxon>Chordata</taxon>
        <taxon>Craniata</taxon>
        <taxon>Vertebrata</taxon>
        <taxon>Euteleostomi</taxon>
        <taxon>Actinopterygii</taxon>
        <taxon>Neopterygii</taxon>
        <taxon>Teleostei</taxon>
        <taxon>Protacanthopterygii</taxon>
        <taxon>Salmoniformes</taxon>
        <taxon>Salmonidae</taxon>
        <taxon>Salmoninae</taxon>
        <taxon>Salmo</taxon>
    </lineage>
</organism>
<keyword evidence="4" id="KW-1017">Isopeptide bond</keyword>
<dbReference type="Gene3D" id="1.10.10.10">
    <property type="entry name" value="Winged helix-like DNA-binding domain superfamily/Winged helix DNA-binding domain"/>
    <property type="match status" value="1"/>
</dbReference>
<feature type="cross-link" description="Glycyl lysine isopeptide (Lys-Gly) (interchain with G-Cter in SUMO2)" evidence="13">
    <location>
        <position position="232"/>
    </location>
</feature>
<keyword evidence="16" id="KW-1185">Reference proteome</keyword>
<keyword evidence="3" id="KW-0963">Cytoplasm</keyword>
<feature type="modified residue" description="N6-acetyllysine" evidence="12">
    <location>
        <position position="78"/>
    </location>
</feature>